<name>A0AAQ4DRC8_AMBAM</name>
<accession>A0AAQ4DRC8</accession>
<reference evidence="1 2" key="1">
    <citation type="journal article" date="2023" name="Arcadia Sci">
        <title>De novo assembly of a long-read Amblyomma americanum tick genome.</title>
        <authorList>
            <person name="Chou S."/>
            <person name="Poskanzer K.E."/>
            <person name="Rollins M."/>
            <person name="Thuy-Boun P.S."/>
        </authorList>
    </citation>
    <scope>NUCLEOTIDE SEQUENCE [LARGE SCALE GENOMIC DNA]</scope>
    <source>
        <strain evidence="1">F_SG_1</strain>
        <tissue evidence="1">Salivary glands</tissue>
    </source>
</reference>
<sequence>MFLSSLTGEAVSWEASPPRWRVCLRLAERTLPNLMQMAYEQVFKGSNIFDEVMAKSIVRTQHWPIDYPDRGELWLKLCEGHSKGGVPDDFYQGTVKESLGGLWPMGLPAYADPLFCEDYLLSAEGQQRAERVLFIVSVSHPFITYCPILHPVVSLLLHYLSEEQVRQLASTTACRR</sequence>
<dbReference type="AlphaFoldDB" id="A0AAQ4DRC8"/>
<dbReference type="EMBL" id="JARKHS020027807">
    <property type="protein sequence ID" value="KAK8765018.1"/>
    <property type="molecule type" value="Genomic_DNA"/>
</dbReference>
<proteinExistence type="predicted"/>
<dbReference type="InterPro" id="IPR035969">
    <property type="entry name" value="Rab-GAP_TBC_sf"/>
</dbReference>
<dbReference type="Proteomes" id="UP001321473">
    <property type="component" value="Unassembled WGS sequence"/>
</dbReference>
<keyword evidence="2" id="KW-1185">Reference proteome</keyword>
<gene>
    <name evidence="1" type="ORF">V5799_032377</name>
</gene>
<evidence type="ECO:0000313" key="2">
    <source>
        <dbReference type="Proteomes" id="UP001321473"/>
    </source>
</evidence>
<organism evidence="1 2">
    <name type="scientific">Amblyomma americanum</name>
    <name type="common">Lone star tick</name>
    <dbReference type="NCBI Taxonomy" id="6943"/>
    <lineage>
        <taxon>Eukaryota</taxon>
        <taxon>Metazoa</taxon>
        <taxon>Ecdysozoa</taxon>
        <taxon>Arthropoda</taxon>
        <taxon>Chelicerata</taxon>
        <taxon>Arachnida</taxon>
        <taxon>Acari</taxon>
        <taxon>Parasitiformes</taxon>
        <taxon>Ixodida</taxon>
        <taxon>Ixodoidea</taxon>
        <taxon>Ixodidae</taxon>
        <taxon>Amblyomminae</taxon>
        <taxon>Amblyomma</taxon>
    </lineage>
</organism>
<comment type="caution">
    <text evidence="1">The sequence shown here is derived from an EMBL/GenBank/DDBJ whole genome shotgun (WGS) entry which is preliminary data.</text>
</comment>
<evidence type="ECO:0000313" key="1">
    <source>
        <dbReference type="EMBL" id="KAK8765018.1"/>
    </source>
</evidence>
<protein>
    <submittedName>
        <fullName evidence="1">Uncharacterized protein</fullName>
    </submittedName>
</protein>
<dbReference type="SUPFAM" id="SSF47923">
    <property type="entry name" value="Ypt/Rab-GAP domain of gyp1p"/>
    <property type="match status" value="1"/>
</dbReference>